<dbReference type="RefSeq" id="WP_073270027.1">
    <property type="nucleotide sequence ID" value="NZ_FQTU01000005.1"/>
</dbReference>
<protein>
    <recommendedName>
        <fullName evidence="3">DUF3052 domain-containing protein</fullName>
    </recommendedName>
</protein>
<name>A0A1M4VM40_9FIRM</name>
<organism evidence="1 2">
    <name type="scientific">Alkalibacter saccharofermentans DSM 14828</name>
    <dbReference type="NCBI Taxonomy" id="1120975"/>
    <lineage>
        <taxon>Bacteria</taxon>
        <taxon>Bacillati</taxon>
        <taxon>Bacillota</taxon>
        <taxon>Clostridia</taxon>
        <taxon>Eubacteriales</taxon>
        <taxon>Eubacteriaceae</taxon>
        <taxon>Alkalibacter</taxon>
    </lineage>
</organism>
<keyword evidence="2" id="KW-1185">Reference proteome</keyword>
<gene>
    <name evidence="1" type="ORF">SAMN02746064_01046</name>
</gene>
<evidence type="ECO:0008006" key="3">
    <source>
        <dbReference type="Google" id="ProtNLM"/>
    </source>
</evidence>
<dbReference type="EMBL" id="FQTU01000005">
    <property type="protein sequence ID" value="SHE70166.1"/>
    <property type="molecule type" value="Genomic_DNA"/>
</dbReference>
<evidence type="ECO:0000313" key="2">
    <source>
        <dbReference type="Proteomes" id="UP000184251"/>
    </source>
</evidence>
<proteinExistence type="predicted"/>
<dbReference type="OrthoDB" id="9800461at2"/>
<sequence>MELLRKLNVKDQKAVLVINPPEEFKHVLALWKDVLSVHENSPIEPHQFVLIFAKDKAQLEQIKPTLKTSMDPGGLIWVSYPKKSSKLYTSDLSRDDFWDAFKELGLEPVRQVALDEDWSALRFKPSNAIKRK</sequence>
<evidence type="ECO:0000313" key="1">
    <source>
        <dbReference type="EMBL" id="SHE70166.1"/>
    </source>
</evidence>
<dbReference type="AlphaFoldDB" id="A0A1M4VM40"/>
<dbReference type="Proteomes" id="UP000184251">
    <property type="component" value="Unassembled WGS sequence"/>
</dbReference>
<accession>A0A1M4VM40</accession>
<reference evidence="1 2" key="1">
    <citation type="submission" date="2016-11" db="EMBL/GenBank/DDBJ databases">
        <authorList>
            <person name="Jaros S."/>
            <person name="Januszkiewicz K."/>
            <person name="Wedrychowicz H."/>
        </authorList>
    </citation>
    <scope>NUCLEOTIDE SEQUENCE [LARGE SCALE GENOMIC DNA]</scope>
    <source>
        <strain evidence="1 2">DSM 14828</strain>
    </source>
</reference>